<comment type="caution">
    <text evidence="2">The sequence shown here is derived from an EMBL/GenBank/DDBJ whole genome shotgun (WGS) entry which is preliminary data.</text>
</comment>
<protein>
    <submittedName>
        <fullName evidence="2">Uncharacterized protein</fullName>
    </submittedName>
</protein>
<dbReference type="Proteomes" id="UP000579605">
    <property type="component" value="Unassembled WGS sequence"/>
</dbReference>
<evidence type="ECO:0000256" key="1">
    <source>
        <dbReference type="SAM" id="MobiDB-lite"/>
    </source>
</evidence>
<feature type="region of interest" description="Disordered" evidence="1">
    <location>
        <begin position="67"/>
        <end position="128"/>
    </location>
</feature>
<proteinExistence type="predicted"/>
<sequence length="146" mass="16711">MDSGQYGDDFIDIDMAVLSRQQDAERRRQATTERETAAQERAEYERTRKLAAIVRRHSAERRLRLADPQRSRLGGQVHAVSCPAPDAARDAYERRQMADARDAAADERERRADKREAAADERDRLGDLREAWLDERERGLDMAAGT</sequence>
<feature type="compositionally biased region" description="Basic and acidic residues" evidence="1">
    <location>
        <begin position="87"/>
        <end position="128"/>
    </location>
</feature>
<reference evidence="2 3" key="1">
    <citation type="submission" date="2020-07" db="EMBL/GenBank/DDBJ databases">
        <title>Sequencing the genomes of 1000 actinobacteria strains.</title>
        <authorList>
            <person name="Klenk H.-P."/>
        </authorList>
    </citation>
    <scope>NUCLEOTIDE SEQUENCE [LARGE SCALE GENOMIC DNA]</scope>
    <source>
        <strain evidence="2 3">DSM 18448</strain>
    </source>
</reference>
<feature type="region of interest" description="Disordered" evidence="1">
    <location>
        <begin position="21"/>
        <end position="44"/>
    </location>
</feature>
<feature type="compositionally biased region" description="Basic and acidic residues" evidence="1">
    <location>
        <begin position="22"/>
        <end position="44"/>
    </location>
</feature>
<accession>A0A852ZHG6</accession>
<dbReference type="EMBL" id="JACBZH010000001">
    <property type="protein sequence ID" value="NYH91092.1"/>
    <property type="molecule type" value="Genomic_DNA"/>
</dbReference>
<evidence type="ECO:0000313" key="2">
    <source>
        <dbReference type="EMBL" id="NYH91092.1"/>
    </source>
</evidence>
<dbReference type="RefSeq" id="WP_179788731.1">
    <property type="nucleotide sequence ID" value="NZ_BAAARR010000011.1"/>
</dbReference>
<keyword evidence="3" id="KW-1185">Reference proteome</keyword>
<gene>
    <name evidence="2" type="ORF">F4554_003730</name>
</gene>
<organism evidence="2 3">
    <name type="scientific">Actinopolymorpha rutila</name>
    <dbReference type="NCBI Taxonomy" id="446787"/>
    <lineage>
        <taxon>Bacteria</taxon>
        <taxon>Bacillati</taxon>
        <taxon>Actinomycetota</taxon>
        <taxon>Actinomycetes</taxon>
        <taxon>Propionibacteriales</taxon>
        <taxon>Actinopolymorphaceae</taxon>
        <taxon>Actinopolymorpha</taxon>
    </lineage>
</organism>
<name>A0A852ZHG6_9ACTN</name>
<evidence type="ECO:0000313" key="3">
    <source>
        <dbReference type="Proteomes" id="UP000579605"/>
    </source>
</evidence>
<dbReference type="AlphaFoldDB" id="A0A852ZHG6"/>